<evidence type="ECO:0000313" key="9">
    <source>
        <dbReference type="EMBL" id="SFK21067.1"/>
    </source>
</evidence>
<dbReference type="EMBL" id="FOSK01000003">
    <property type="protein sequence ID" value="SFK21067.1"/>
    <property type="molecule type" value="Genomic_DNA"/>
</dbReference>
<evidence type="ECO:0000256" key="5">
    <source>
        <dbReference type="ARBA" id="ARBA00022692"/>
    </source>
</evidence>
<sequence>MKSNQNKSAVNAGPNEFFLGVTTFFPLIFAATPIGLLFGALAAQKGMSPLEVLLMGSFVFAGGSQFLALDLWSDPLPWLTIAFSTFLINLRHVLMSASLAPKLGHWTPLQKYLGFFILADEVWALSEQRAMKQHTTFSFYLGVGLTLFVTWQAASVAGSLIGAVMGDPSRYGLDFAFTALFICLVMGFWQGRKTGVVLAASGLAAVLTHKFVPGAWYIIAGAIAGVIAAAIQYDDNPNRLQKPAEALQS</sequence>
<evidence type="ECO:0000256" key="6">
    <source>
        <dbReference type="ARBA" id="ARBA00022989"/>
    </source>
</evidence>
<evidence type="ECO:0000256" key="3">
    <source>
        <dbReference type="ARBA" id="ARBA00022448"/>
    </source>
</evidence>
<proteinExistence type="inferred from homology"/>
<keyword evidence="3" id="KW-0813">Transport</keyword>
<evidence type="ECO:0000256" key="4">
    <source>
        <dbReference type="ARBA" id="ARBA00022475"/>
    </source>
</evidence>
<evidence type="ECO:0000256" key="2">
    <source>
        <dbReference type="ARBA" id="ARBA00010735"/>
    </source>
</evidence>
<keyword evidence="7 8" id="KW-0472">Membrane</keyword>
<keyword evidence="6 8" id="KW-1133">Transmembrane helix</keyword>
<gene>
    <name evidence="9" type="ORF">SAMN04488518_10348</name>
</gene>
<reference evidence="9 10" key="1">
    <citation type="submission" date="2016-10" db="EMBL/GenBank/DDBJ databases">
        <authorList>
            <person name="Varghese N."/>
            <person name="Submissions S."/>
        </authorList>
    </citation>
    <scope>NUCLEOTIDE SEQUENCE [LARGE SCALE GENOMIC DNA]</scope>
    <source>
        <strain evidence="9 10">DSM 16392</strain>
    </source>
</reference>
<feature type="transmembrane region" description="Helical" evidence="8">
    <location>
        <begin position="17"/>
        <end position="43"/>
    </location>
</feature>
<evidence type="ECO:0000256" key="8">
    <source>
        <dbReference type="SAM" id="Phobius"/>
    </source>
</evidence>
<name>A0A1I3XN75_9HYPH</name>
<feature type="transmembrane region" description="Helical" evidence="8">
    <location>
        <begin position="171"/>
        <end position="190"/>
    </location>
</feature>
<comment type="subcellular location">
    <subcellularLocation>
        <location evidence="1">Cell membrane</location>
        <topology evidence="1">Multi-pass membrane protein</topology>
    </subcellularLocation>
</comment>
<dbReference type="RefSeq" id="WP_093517962.1">
    <property type="nucleotide sequence ID" value="NZ_FOSK01000003.1"/>
</dbReference>
<dbReference type="Proteomes" id="UP000199598">
    <property type="component" value="Unassembled WGS sequence"/>
</dbReference>
<feature type="transmembrane region" description="Helical" evidence="8">
    <location>
        <begin position="50"/>
        <end position="69"/>
    </location>
</feature>
<keyword evidence="5 8" id="KW-0812">Transmembrane</keyword>
<comment type="caution">
    <text evidence="9">The sequence shown here is derived from an EMBL/GenBank/DDBJ whole genome shotgun (WGS) entry which is preliminary data.</text>
</comment>
<protein>
    <submittedName>
        <fullName evidence="9">4-azaleucine resistance probable transporter AzlC</fullName>
    </submittedName>
</protein>
<dbReference type="PANTHER" id="PTHR34979:SF1">
    <property type="entry name" value="INNER MEMBRANE PROTEIN YGAZ"/>
    <property type="match status" value="1"/>
</dbReference>
<dbReference type="PANTHER" id="PTHR34979">
    <property type="entry name" value="INNER MEMBRANE PROTEIN YGAZ"/>
    <property type="match status" value="1"/>
</dbReference>
<accession>A0A1I3XN75</accession>
<feature type="transmembrane region" description="Helical" evidence="8">
    <location>
        <begin position="139"/>
        <end position="165"/>
    </location>
</feature>
<feature type="transmembrane region" description="Helical" evidence="8">
    <location>
        <begin position="211"/>
        <end position="233"/>
    </location>
</feature>
<evidence type="ECO:0000256" key="1">
    <source>
        <dbReference type="ARBA" id="ARBA00004651"/>
    </source>
</evidence>
<feature type="transmembrane region" description="Helical" evidence="8">
    <location>
        <begin position="75"/>
        <end position="94"/>
    </location>
</feature>
<organism evidence="9 10">
    <name type="scientific">Pseudovibrio ascidiaceicola</name>
    <dbReference type="NCBI Taxonomy" id="285279"/>
    <lineage>
        <taxon>Bacteria</taxon>
        <taxon>Pseudomonadati</taxon>
        <taxon>Pseudomonadota</taxon>
        <taxon>Alphaproteobacteria</taxon>
        <taxon>Hyphomicrobiales</taxon>
        <taxon>Stappiaceae</taxon>
        <taxon>Pseudovibrio</taxon>
    </lineage>
</organism>
<dbReference type="Pfam" id="PF03591">
    <property type="entry name" value="AzlC"/>
    <property type="match status" value="1"/>
</dbReference>
<keyword evidence="4" id="KW-1003">Cell membrane</keyword>
<comment type="similarity">
    <text evidence="2">Belongs to the AzlC family.</text>
</comment>
<dbReference type="InterPro" id="IPR011606">
    <property type="entry name" value="Brnchd-chn_aa_trnsp_permease"/>
</dbReference>
<keyword evidence="10" id="KW-1185">Reference proteome</keyword>
<evidence type="ECO:0000313" key="10">
    <source>
        <dbReference type="Proteomes" id="UP000199598"/>
    </source>
</evidence>
<evidence type="ECO:0000256" key="7">
    <source>
        <dbReference type="ARBA" id="ARBA00023136"/>
    </source>
</evidence>